<protein>
    <submittedName>
        <fullName evidence="1">Uncharacterized protein</fullName>
    </submittedName>
</protein>
<reference evidence="1 2" key="1">
    <citation type="submission" date="2022-02" db="EMBL/GenBank/DDBJ databases">
        <authorList>
            <person name="Min J."/>
        </authorList>
    </citation>
    <scope>NUCLEOTIDE SEQUENCE [LARGE SCALE GENOMIC DNA]</scope>
    <source>
        <strain evidence="1 2">GR10-1</strain>
    </source>
</reference>
<evidence type="ECO:0000313" key="1">
    <source>
        <dbReference type="EMBL" id="MCH5598831.1"/>
    </source>
</evidence>
<proteinExistence type="predicted"/>
<organism evidence="1 2">
    <name type="scientific">Niabella ginsengisoli</name>
    <dbReference type="NCBI Taxonomy" id="522298"/>
    <lineage>
        <taxon>Bacteria</taxon>
        <taxon>Pseudomonadati</taxon>
        <taxon>Bacteroidota</taxon>
        <taxon>Chitinophagia</taxon>
        <taxon>Chitinophagales</taxon>
        <taxon>Chitinophagaceae</taxon>
        <taxon>Niabella</taxon>
    </lineage>
</organism>
<evidence type="ECO:0000313" key="2">
    <source>
        <dbReference type="Proteomes" id="UP001202248"/>
    </source>
</evidence>
<name>A0ABS9SKC8_9BACT</name>
<comment type="caution">
    <text evidence="1">The sequence shown here is derived from an EMBL/GenBank/DDBJ whole genome shotgun (WGS) entry which is preliminary data.</text>
</comment>
<sequence>MVGWNFHNDSKNAPFFNPLPEKLEQVALAALKNRKPSKLSWGIGNGDFARNRRAMDGAADHDMPLLKVTDASGKLSAVFLNYACHAVAMGAATNQIPSDWAGEALKLIEEDHPGVTALVAVGCGADANPFREENTRTLSALEFTILCGQKIADETRRMLATTLTPVNDIPVCKTKK</sequence>
<dbReference type="RefSeq" id="WP_240830500.1">
    <property type="nucleotide sequence ID" value="NZ_JAKWBL010000002.1"/>
</dbReference>
<keyword evidence="2" id="KW-1185">Reference proteome</keyword>
<gene>
    <name evidence="1" type="ORF">MKP09_13410</name>
</gene>
<dbReference type="EMBL" id="JAKWBL010000002">
    <property type="protein sequence ID" value="MCH5598831.1"/>
    <property type="molecule type" value="Genomic_DNA"/>
</dbReference>
<accession>A0ABS9SKC8</accession>
<dbReference type="Proteomes" id="UP001202248">
    <property type="component" value="Unassembled WGS sequence"/>
</dbReference>